<keyword evidence="5" id="KW-0190">Covalent protein-DNA linkage</keyword>
<organism evidence="9 10">
    <name type="scientific">Tenacibaculum skagerrakense</name>
    <dbReference type="NCBI Taxonomy" id="186571"/>
    <lineage>
        <taxon>Bacteria</taxon>
        <taxon>Pseudomonadati</taxon>
        <taxon>Bacteroidota</taxon>
        <taxon>Flavobacteriia</taxon>
        <taxon>Flavobacteriales</taxon>
        <taxon>Flavobacteriaceae</taxon>
        <taxon>Tenacibaculum</taxon>
    </lineage>
</organism>
<accession>A0A4R2P1J7</accession>
<dbReference type="EMBL" id="SLXM01000001">
    <property type="protein sequence ID" value="TCP28397.1"/>
    <property type="molecule type" value="Genomic_DNA"/>
</dbReference>
<keyword evidence="7" id="KW-0456">Lyase</keyword>
<gene>
    <name evidence="9" type="ORF">EV195_101573</name>
</gene>
<dbReference type="InterPro" id="IPR003738">
    <property type="entry name" value="SRAP"/>
</dbReference>
<keyword evidence="6" id="KW-0238">DNA-binding</keyword>
<evidence type="ECO:0000256" key="5">
    <source>
        <dbReference type="ARBA" id="ARBA00023124"/>
    </source>
</evidence>
<keyword evidence="3" id="KW-0227">DNA damage</keyword>
<evidence type="ECO:0000256" key="4">
    <source>
        <dbReference type="ARBA" id="ARBA00022801"/>
    </source>
</evidence>
<dbReference type="Gene3D" id="3.90.1680.10">
    <property type="entry name" value="SOS response associated peptidase-like"/>
    <property type="match status" value="1"/>
</dbReference>
<dbReference type="InterPro" id="IPR036590">
    <property type="entry name" value="SRAP-like"/>
</dbReference>
<dbReference type="EC" id="3.4.-.-" evidence="8"/>
<evidence type="ECO:0000256" key="1">
    <source>
        <dbReference type="ARBA" id="ARBA00008136"/>
    </source>
</evidence>
<proteinExistence type="inferred from homology"/>
<evidence type="ECO:0000313" key="10">
    <source>
        <dbReference type="Proteomes" id="UP000294564"/>
    </source>
</evidence>
<name>A0A4R2P1J7_9FLAO</name>
<dbReference type="RefSeq" id="WP_132792591.1">
    <property type="nucleotide sequence ID" value="NZ_SLXM01000001.1"/>
</dbReference>
<dbReference type="Proteomes" id="UP000294564">
    <property type="component" value="Unassembled WGS sequence"/>
</dbReference>
<keyword evidence="2 8" id="KW-0645">Protease</keyword>
<evidence type="ECO:0000256" key="7">
    <source>
        <dbReference type="ARBA" id="ARBA00023239"/>
    </source>
</evidence>
<keyword evidence="4 8" id="KW-0378">Hydrolase</keyword>
<dbReference type="Pfam" id="PF02586">
    <property type="entry name" value="SRAP"/>
    <property type="match status" value="1"/>
</dbReference>
<evidence type="ECO:0000256" key="8">
    <source>
        <dbReference type="RuleBase" id="RU364100"/>
    </source>
</evidence>
<evidence type="ECO:0000313" key="9">
    <source>
        <dbReference type="EMBL" id="TCP28397.1"/>
    </source>
</evidence>
<dbReference type="GO" id="GO:0006508">
    <property type="term" value="P:proteolysis"/>
    <property type="evidence" value="ECO:0007669"/>
    <property type="project" value="UniProtKB-KW"/>
</dbReference>
<dbReference type="AlphaFoldDB" id="A0A4R2P1J7"/>
<dbReference type="OrthoDB" id="9782620at2"/>
<protein>
    <recommendedName>
        <fullName evidence="8">Abasic site processing protein</fullName>
        <ecNumber evidence="8">3.4.-.-</ecNumber>
    </recommendedName>
</protein>
<dbReference type="PANTHER" id="PTHR13604">
    <property type="entry name" value="DC12-RELATED"/>
    <property type="match status" value="1"/>
</dbReference>
<evidence type="ECO:0000256" key="6">
    <source>
        <dbReference type="ARBA" id="ARBA00023125"/>
    </source>
</evidence>
<sequence length="210" mass="24336">MKYKLSNIASKTLLTEELGLSLKYPALYKPRLKIDGNREQTISIITMDDPNVIIPGIWGILPQNYEGSWKTFQKLKTTLHVSKEELFTNTLYREASMERRCLIIVTGFYLYYLKGAKVKNYLVEKDPLHPFYLAGIYNILEDGFITCSVINTETNDELTSMNNLYEFMPLELPKLLKNHWLNKESTLDEIKQILSKPYSSRLAVNKIASR</sequence>
<dbReference type="GO" id="GO:0016829">
    <property type="term" value="F:lyase activity"/>
    <property type="evidence" value="ECO:0007669"/>
    <property type="project" value="UniProtKB-KW"/>
</dbReference>
<dbReference type="SUPFAM" id="SSF143081">
    <property type="entry name" value="BB1717-like"/>
    <property type="match status" value="1"/>
</dbReference>
<dbReference type="GO" id="GO:0008233">
    <property type="term" value="F:peptidase activity"/>
    <property type="evidence" value="ECO:0007669"/>
    <property type="project" value="UniProtKB-KW"/>
</dbReference>
<comment type="caution">
    <text evidence="9">The sequence shown here is derived from an EMBL/GenBank/DDBJ whole genome shotgun (WGS) entry which is preliminary data.</text>
</comment>
<reference evidence="9 10" key="1">
    <citation type="submission" date="2019-03" db="EMBL/GenBank/DDBJ databases">
        <title>Genomic Encyclopedia of Type Strains, Phase IV (KMG-IV): sequencing the most valuable type-strain genomes for metagenomic binning, comparative biology and taxonomic classification.</title>
        <authorList>
            <person name="Goeker M."/>
        </authorList>
    </citation>
    <scope>NUCLEOTIDE SEQUENCE [LARGE SCALE GENOMIC DNA]</scope>
    <source>
        <strain evidence="9 10">DSM 14836</strain>
    </source>
</reference>
<dbReference type="GO" id="GO:0003697">
    <property type="term" value="F:single-stranded DNA binding"/>
    <property type="evidence" value="ECO:0007669"/>
    <property type="project" value="InterPro"/>
</dbReference>
<comment type="similarity">
    <text evidence="1 8">Belongs to the SOS response-associated peptidase family.</text>
</comment>
<keyword evidence="10" id="KW-1185">Reference proteome</keyword>
<dbReference type="GO" id="GO:0106300">
    <property type="term" value="P:protein-DNA covalent cross-linking repair"/>
    <property type="evidence" value="ECO:0007669"/>
    <property type="project" value="InterPro"/>
</dbReference>
<evidence type="ECO:0000256" key="3">
    <source>
        <dbReference type="ARBA" id="ARBA00022763"/>
    </source>
</evidence>
<evidence type="ECO:0000256" key="2">
    <source>
        <dbReference type="ARBA" id="ARBA00022670"/>
    </source>
</evidence>
<dbReference type="PANTHER" id="PTHR13604:SF0">
    <property type="entry name" value="ABASIC SITE PROCESSING PROTEIN HMCES"/>
    <property type="match status" value="1"/>
</dbReference>